<dbReference type="InterPro" id="IPR004501">
    <property type="entry name" value="PTS_EIIC_3"/>
</dbReference>
<evidence type="ECO:0000259" key="9">
    <source>
        <dbReference type="PROSITE" id="PS50883"/>
    </source>
</evidence>
<feature type="transmembrane region" description="Helical" evidence="8">
    <location>
        <begin position="356"/>
        <end position="380"/>
    </location>
</feature>
<dbReference type="InterPro" id="IPR001633">
    <property type="entry name" value="EAL_dom"/>
</dbReference>
<evidence type="ECO:0000256" key="2">
    <source>
        <dbReference type="ARBA" id="ARBA00022448"/>
    </source>
</evidence>
<keyword evidence="5 8" id="KW-0812">Transmembrane</keyword>
<reference evidence="11 12" key="1">
    <citation type="submission" date="2024-01" db="EMBL/GenBank/DDBJ databases">
        <title>Active colonisers of the gastrointestinal tract of Atlantic salmon farmed in a warm water region.</title>
        <authorList>
            <person name="Bowman J.P."/>
        </authorList>
    </citation>
    <scope>NUCLEOTIDE SEQUENCE [LARGE SCALE GENOMIC DNA]</scope>
    <source>
        <strain evidence="11 12">S3MW1</strain>
    </source>
</reference>
<evidence type="ECO:0000256" key="1">
    <source>
        <dbReference type="ARBA" id="ARBA00004651"/>
    </source>
</evidence>
<feature type="transmembrane region" description="Helical" evidence="8">
    <location>
        <begin position="21"/>
        <end position="43"/>
    </location>
</feature>
<keyword evidence="4" id="KW-0762">Sugar transport</keyword>
<evidence type="ECO:0000256" key="3">
    <source>
        <dbReference type="ARBA" id="ARBA00022475"/>
    </source>
</evidence>
<keyword evidence="6 8" id="KW-1133">Transmembrane helix</keyword>
<feature type="domain" description="EAL" evidence="9">
    <location>
        <begin position="425"/>
        <end position="676"/>
    </location>
</feature>
<dbReference type="InterPro" id="IPR003352">
    <property type="entry name" value="PTS_EIIC"/>
</dbReference>
<feature type="transmembrane region" description="Helical" evidence="8">
    <location>
        <begin position="153"/>
        <end position="173"/>
    </location>
</feature>
<feature type="transmembrane region" description="Helical" evidence="8">
    <location>
        <begin position="87"/>
        <end position="104"/>
    </location>
</feature>
<evidence type="ECO:0000313" key="11">
    <source>
        <dbReference type="EMBL" id="MEC6830955.1"/>
    </source>
</evidence>
<feature type="transmembrane region" description="Helical" evidence="8">
    <location>
        <begin position="110"/>
        <end position="132"/>
    </location>
</feature>
<name>A0ABU6L332_9GAMM</name>
<dbReference type="PROSITE" id="PS51105">
    <property type="entry name" value="PTS_EIIC_TYPE_3"/>
    <property type="match status" value="1"/>
</dbReference>
<evidence type="ECO:0000256" key="5">
    <source>
        <dbReference type="ARBA" id="ARBA00022692"/>
    </source>
</evidence>
<feature type="transmembrane region" description="Helical" evidence="8">
    <location>
        <begin position="256"/>
        <end position="277"/>
    </location>
</feature>
<dbReference type="SUPFAM" id="SSF141868">
    <property type="entry name" value="EAL domain-like"/>
    <property type="match status" value="1"/>
</dbReference>
<keyword evidence="3" id="KW-1003">Cell membrane</keyword>
<dbReference type="Proteomes" id="UP001306119">
    <property type="component" value="Unassembled WGS sequence"/>
</dbReference>
<comment type="caution">
    <text evidence="11">The sequence shown here is derived from an EMBL/GenBank/DDBJ whole genome shotgun (WGS) entry which is preliminary data.</text>
</comment>
<dbReference type="Pfam" id="PF00563">
    <property type="entry name" value="EAL"/>
    <property type="match status" value="1"/>
</dbReference>
<proteinExistence type="predicted"/>
<feature type="domain" description="PTS EIIC type-3" evidence="10">
    <location>
        <begin position="1"/>
        <end position="382"/>
    </location>
</feature>
<evidence type="ECO:0000256" key="8">
    <source>
        <dbReference type="SAM" id="Phobius"/>
    </source>
</evidence>
<dbReference type="Pfam" id="PF02378">
    <property type="entry name" value="PTS_EIIC"/>
    <property type="match status" value="1"/>
</dbReference>
<evidence type="ECO:0000256" key="4">
    <source>
        <dbReference type="ARBA" id="ARBA00022597"/>
    </source>
</evidence>
<dbReference type="EMBL" id="JAYXUG010000002">
    <property type="protein sequence ID" value="MEC6830955.1"/>
    <property type="molecule type" value="Genomic_DNA"/>
</dbReference>
<organism evidence="11 12">
    <name type="scientific">Photobacterium toruni</name>
    <dbReference type="NCBI Taxonomy" id="1935446"/>
    <lineage>
        <taxon>Bacteria</taxon>
        <taxon>Pseudomonadati</taxon>
        <taxon>Pseudomonadota</taxon>
        <taxon>Gammaproteobacteria</taxon>
        <taxon>Vibrionales</taxon>
        <taxon>Vibrionaceae</taxon>
        <taxon>Photobacterium</taxon>
    </lineage>
</organism>
<dbReference type="InterPro" id="IPR035919">
    <property type="entry name" value="EAL_sf"/>
</dbReference>
<evidence type="ECO:0000313" key="12">
    <source>
        <dbReference type="Proteomes" id="UP001306119"/>
    </source>
</evidence>
<keyword evidence="7 8" id="KW-0472">Membrane</keyword>
<feature type="transmembrane region" description="Helical" evidence="8">
    <location>
        <begin position="55"/>
        <end position="75"/>
    </location>
</feature>
<comment type="subcellular location">
    <subcellularLocation>
        <location evidence="1">Cell membrane</location>
        <topology evidence="1">Multi-pass membrane protein</topology>
    </subcellularLocation>
</comment>
<dbReference type="PANTHER" id="PTHR33121:SF70">
    <property type="entry name" value="SIGNALING PROTEIN YKOW"/>
    <property type="match status" value="1"/>
</dbReference>
<dbReference type="InterPro" id="IPR050706">
    <property type="entry name" value="Cyclic-di-GMP_PDE-like"/>
</dbReference>
<evidence type="ECO:0000259" key="10">
    <source>
        <dbReference type="PROSITE" id="PS51105"/>
    </source>
</evidence>
<keyword evidence="2" id="KW-0813">Transport</keyword>
<dbReference type="SMART" id="SM00052">
    <property type="entry name" value="EAL"/>
    <property type="match status" value="1"/>
</dbReference>
<feature type="transmembrane region" description="Helical" evidence="8">
    <location>
        <begin position="312"/>
        <end position="336"/>
    </location>
</feature>
<dbReference type="PANTHER" id="PTHR33121">
    <property type="entry name" value="CYCLIC DI-GMP PHOSPHODIESTERASE PDEF"/>
    <property type="match status" value="1"/>
</dbReference>
<evidence type="ECO:0000256" key="7">
    <source>
        <dbReference type="ARBA" id="ARBA00023136"/>
    </source>
</evidence>
<dbReference type="Gene3D" id="3.20.20.450">
    <property type="entry name" value="EAL domain"/>
    <property type="match status" value="1"/>
</dbReference>
<dbReference type="PROSITE" id="PS50883">
    <property type="entry name" value="EAL"/>
    <property type="match status" value="1"/>
</dbReference>
<evidence type="ECO:0000256" key="6">
    <source>
        <dbReference type="ARBA" id="ARBA00022989"/>
    </source>
</evidence>
<sequence length="684" mass="77090">MPIFAKMSQLSVNKYLVAVSNVFLMTLPLVLISTSCELMALFFDYFDFGDVGKTIHYVGQMTSIMIPILVNFYLATYLSAVKRIPKSTVIATSLTVFFIVSYQWNLISPIIPLPNNFTISLLTAYVSCELFYKLKQIKIFKVKTGQSFIDISISMLAGAIVTILMALSISVLFHKLFEKLSSIISWSFIPRLDPTSFIDGLIYEVLRGLFWIIGVNGHNILHSYKTELYNVTLANITEWHNFGIDLNILSTNFYDFFTGIGGSGNMLSLVICMLFFAKSKGYKLLAKATLVLCLFNVNEPILYGVPVIFNPIMIVPFLIVPTVSFVIAYSAIYIGIVPPLSEVYSWLMPPFVSGYMATGGAISGAVLQLFLVLIGIVIYLPFFKLMDKRSLGIGVSDIFSNRLFTSDEIESRTRSTSFIPSLHNNLRDQREIEKLQASGEFILYYQPQVDIKNNRIVGCEALIRFKNNQGKILPPTFLAAFNQLGLMPELDLWVLDKAVKATEKIIIVNPNFKMSINISPNTVLLKNFVNIIKDRITNSSLSFHHIELEFTEELLILDEVKIATIMADLQHLGISVALDDFGTGYSSLAYLSRFEFDKVKIDRSLVLNIDSQRGKELFQIAVQLGKITQAEIVVEGVEKQAELDFIASLGVRYIQGFYFYRPMAEDELFQRDLLTPQQCEVVDN</sequence>
<protein>
    <submittedName>
        <fullName evidence="11">EAL domain-containing protein</fullName>
    </submittedName>
</protein>
<dbReference type="CDD" id="cd01948">
    <property type="entry name" value="EAL"/>
    <property type="match status" value="1"/>
</dbReference>
<accession>A0ABU6L332</accession>
<keyword evidence="12" id="KW-1185">Reference proteome</keyword>
<dbReference type="RefSeq" id="WP_327774157.1">
    <property type="nucleotide sequence ID" value="NZ_JAYXUG010000002.1"/>
</dbReference>
<gene>
    <name evidence="11" type="ORF">VXS06_04170</name>
</gene>